<evidence type="ECO:0000313" key="3">
    <source>
        <dbReference type="Proteomes" id="UP001056384"/>
    </source>
</evidence>
<gene>
    <name evidence="2" type="ORF">Slin15195_G091600</name>
</gene>
<dbReference type="AlphaFoldDB" id="A0A9Q9B3W6"/>
<accession>A0A9Q9B3W6</accession>
<evidence type="ECO:0000256" key="1">
    <source>
        <dbReference type="SAM" id="Phobius"/>
    </source>
</evidence>
<reference evidence="2" key="1">
    <citation type="submission" date="2022-06" db="EMBL/GenBank/DDBJ databases">
        <title>Complete genome sequences of two strains of the flax pathogen Septoria linicola.</title>
        <authorList>
            <person name="Lapalu N."/>
            <person name="Simon A."/>
            <person name="Demenou B."/>
            <person name="Paumier D."/>
            <person name="Guillot M.-P."/>
            <person name="Gout L."/>
            <person name="Valade R."/>
        </authorList>
    </citation>
    <scope>NUCLEOTIDE SEQUENCE</scope>
    <source>
        <strain evidence="2">SE15195</strain>
    </source>
</reference>
<dbReference type="Proteomes" id="UP001056384">
    <property type="component" value="Chromosome 8"/>
</dbReference>
<protein>
    <recommendedName>
        <fullName evidence="4">Fucose-specific lectin</fullName>
    </recommendedName>
</protein>
<proteinExistence type="predicted"/>
<evidence type="ECO:0000313" key="2">
    <source>
        <dbReference type="EMBL" id="USW55841.1"/>
    </source>
</evidence>
<keyword evidence="1" id="KW-1133">Transmembrane helix</keyword>
<dbReference type="Gene3D" id="2.120.10.70">
    <property type="entry name" value="Fucose-specific lectin"/>
    <property type="match status" value="1"/>
</dbReference>
<keyword evidence="1" id="KW-0472">Membrane</keyword>
<dbReference type="EMBL" id="CP099425">
    <property type="protein sequence ID" value="USW55841.1"/>
    <property type="molecule type" value="Genomic_DNA"/>
</dbReference>
<dbReference type="SUPFAM" id="SSF89372">
    <property type="entry name" value="Fucose-specific lectin"/>
    <property type="match status" value="1"/>
</dbReference>
<keyword evidence="3" id="KW-1185">Reference proteome</keyword>
<organism evidence="2 3">
    <name type="scientific">Septoria linicola</name>
    <dbReference type="NCBI Taxonomy" id="215465"/>
    <lineage>
        <taxon>Eukaryota</taxon>
        <taxon>Fungi</taxon>
        <taxon>Dikarya</taxon>
        <taxon>Ascomycota</taxon>
        <taxon>Pezizomycotina</taxon>
        <taxon>Dothideomycetes</taxon>
        <taxon>Dothideomycetidae</taxon>
        <taxon>Mycosphaerellales</taxon>
        <taxon>Mycosphaerellaceae</taxon>
        <taxon>Septoria</taxon>
    </lineage>
</organism>
<evidence type="ECO:0008006" key="4">
    <source>
        <dbReference type="Google" id="ProtNLM"/>
    </source>
</evidence>
<sequence length="457" mass="50200">MSTTNSQAIEMEKREEDIRVAEQPQTYDYDSGLQVVSGPQWKSNLGRTMSMNGPQTAYSLLPETDWTKQNARFQVEHSDKEIQHQEEPPKRTICGIRRKLFLWVSFMVTAIVIIAVALGVGLATGLRKHDDDRTDDIDTSATNGPQLQIRDKSGVAMTSPPGQDVLYAYYTDAAGRFLEGKYEGGSWDQNNMVAEQAKITTAIRSAPEPGTLLAAVSYTRDNTPVRQLFFLDTVGVIRSINNTGSGWDEPYRIMSDQSSLPQSQALAACADTNVNGFGASIPELAYDFEESVVDWRVETIFNGSDPRAGVACTVSSSASNLYLRNSTTNALQQLTYNFTSKTWDPGASSDSSCPVESRGSIAAATDGQSTDYIFYRSNNKTVQAFFSPGQNITETQSDIESLNYATVGYRLTAGWATNSQGRMSAVCVNQRPEAQDLFFTSVARDGGWVESYTETGR</sequence>
<keyword evidence="1" id="KW-0812">Transmembrane</keyword>
<feature type="transmembrane region" description="Helical" evidence="1">
    <location>
        <begin position="100"/>
        <end position="123"/>
    </location>
</feature>
<name>A0A9Q9B3W6_9PEZI</name>